<organism evidence="2 3">
    <name type="scientific">Arcicella aurantiaca</name>
    <dbReference type="NCBI Taxonomy" id="591202"/>
    <lineage>
        <taxon>Bacteria</taxon>
        <taxon>Pseudomonadati</taxon>
        <taxon>Bacteroidota</taxon>
        <taxon>Cytophagia</taxon>
        <taxon>Cytophagales</taxon>
        <taxon>Flectobacillaceae</taxon>
        <taxon>Arcicella</taxon>
    </lineage>
</organism>
<reference evidence="2 3" key="1">
    <citation type="submission" date="2018-05" db="EMBL/GenBank/DDBJ databases">
        <title>Genomic Encyclopedia of Archaeal and Bacterial Type Strains, Phase II (KMG-II): from individual species to whole genera.</title>
        <authorList>
            <person name="Goeker M."/>
        </authorList>
    </citation>
    <scope>NUCLEOTIDE SEQUENCE [LARGE SCALE GENOMIC DNA]</scope>
    <source>
        <strain evidence="2 3">DSM 22214</strain>
    </source>
</reference>
<proteinExistence type="predicted"/>
<evidence type="ECO:0000313" key="3">
    <source>
        <dbReference type="Proteomes" id="UP000245489"/>
    </source>
</evidence>
<gene>
    <name evidence="2" type="ORF">LV89_02230</name>
</gene>
<keyword evidence="1" id="KW-1133">Transmembrane helix</keyword>
<dbReference type="Proteomes" id="UP000245489">
    <property type="component" value="Unassembled WGS sequence"/>
</dbReference>
<accession>A0A316E7M2</accession>
<dbReference type="AlphaFoldDB" id="A0A316E7M2"/>
<comment type="caution">
    <text evidence="2">The sequence shown here is derived from an EMBL/GenBank/DDBJ whole genome shotgun (WGS) entry which is preliminary data.</text>
</comment>
<name>A0A316E7M2_9BACT</name>
<keyword evidence="1" id="KW-0812">Transmembrane</keyword>
<protein>
    <submittedName>
        <fullName evidence="2">Uncharacterized protein</fullName>
    </submittedName>
</protein>
<keyword evidence="1" id="KW-0472">Membrane</keyword>
<dbReference type="OrthoDB" id="1467525at2"/>
<evidence type="ECO:0000256" key="1">
    <source>
        <dbReference type="SAM" id="Phobius"/>
    </source>
</evidence>
<feature type="transmembrane region" description="Helical" evidence="1">
    <location>
        <begin position="17"/>
        <end position="36"/>
    </location>
</feature>
<dbReference type="EMBL" id="QGGO01000010">
    <property type="protein sequence ID" value="PWK26721.1"/>
    <property type="molecule type" value="Genomic_DNA"/>
</dbReference>
<keyword evidence="3" id="KW-1185">Reference proteome</keyword>
<evidence type="ECO:0000313" key="2">
    <source>
        <dbReference type="EMBL" id="PWK26721.1"/>
    </source>
</evidence>
<sequence length="250" mass="29188">MNSAVKNKYFMNLKTKWVKAIAVFTHFVFMLISLWSCQELDCGCVQPPQTGTSFFYPILGTFIVYDVQEIQYSLTETPKVKNYQFKEVNASFFQDSDNKETLRIERYRRENETQKWTIDSIFTAKKEVDKALKTENNVTYVKMIFPIKEGVKWNGNLYNSLGNDFYEMKKVNQPFQINGQNFAKTLSVIQQNDSTLVDLKRRMEIYAEGIGLVYQEKTFVSYCNTVDCLGKGKIDFGMKYILKIKSYGKE</sequence>